<proteinExistence type="predicted"/>
<protein>
    <recommendedName>
        <fullName evidence="1">Nucleotidyltransferase-like domain-containing protein</fullName>
    </recommendedName>
</protein>
<keyword evidence="3" id="KW-1185">Reference proteome</keyword>
<dbReference type="RefSeq" id="WP_183665497.1">
    <property type="nucleotide sequence ID" value="NZ_JACHXN010000036.1"/>
</dbReference>
<sequence length="333" mass="37683">MKQIDFVFRTLLAELAQRIAHTPESELDTNGRFVPLSVKGRRYWYFDAAGFRGGKVRKYVGPDEDEAVRQTVTRFKELKEDANARRKIVRMLVREANLPAPDPFAGKIIRSIADAGQFRSNCVLLERYAYQCFAAFLGVQLPMVPWDSNEKAIGFSIRTNADIVALRDILRSADRSFAPETFSGIRQGDVRFVNANGFRIELAAPTLLTAYLVEDSAKSVVLYKSGVEVTIPRPERYAVHELIMSARPVEDDNVLDREHSRMRALAVIEGMLCARRQADLAEAYEAAWTRNDSWKALIERGITLIDDMQRRTRILEGLTQGMKDIGCDPSHVL</sequence>
<evidence type="ECO:0000313" key="2">
    <source>
        <dbReference type="EMBL" id="MBB3149616.1"/>
    </source>
</evidence>
<feature type="domain" description="Nucleotidyltransferase-like" evidence="1">
    <location>
        <begin position="204"/>
        <end position="288"/>
    </location>
</feature>
<evidence type="ECO:0000259" key="1">
    <source>
        <dbReference type="Pfam" id="PF12281"/>
    </source>
</evidence>
<dbReference type="InterPro" id="IPR058575">
    <property type="entry name" value="NTP_transf_8_dom"/>
</dbReference>
<dbReference type="AlphaFoldDB" id="A0A839UF25"/>
<reference evidence="2 3" key="1">
    <citation type="submission" date="2020-08" db="EMBL/GenBank/DDBJ databases">
        <title>Genomic Encyclopedia of Type Strains, Phase III (KMG-III): the genomes of soil and plant-associated and newly described type strains.</title>
        <authorList>
            <person name="Whitman W."/>
        </authorList>
    </citation>
    <scope>NUCLEOTIDE SEQUENCE [LARGE SCALE GENOMIC DNA]</scope>
    <source>
        <strain evidence="2 3">CECT 7015</strain>
    </source>
</reference>
<organism evidence="2 3">
    <name type="scientific">Phyllobacterium trifolii</name>
    <dbReference type="NCBI Taxonomy" id="300193"/>
    <lineage>
        <taxon>Bacteria</taxon>
        <taxon>Pseudomonadati</taxon>
        <taxon>Pseudomonadota</taxon>
        <taxon>Alphaproteobacteria</taxon>
        <taxon>Hyphomicrobiales</taxon>
        <taxon>Phyllobacteriaceae</taxon>
        <taxon>Phyllobacterium</taxon>
    </lineage>
</organism>
<dbReference type="Pfam" id="PF12281">
    <property type="entry name" value="NTP_transf_8"/>
    <property type="match status" value="1"/>
</dbReference>
<dbReference type="Proteomes" id="UP000554520">
    <property type="component" value="Unassembled WGS sequence"/>
</dbReference>
<dbReference type="EMBL" id="JACHXN010000036">
    <property type="protein sequence ID" value="MBB3149616.1"/>
    <property type="molecule type" value="Genomic_DNA"/>
</dbReference>
<evidence type="ECO:0000313" key="3">
    <source>
        <dbReference type="Proteomes" id="UP000554520"/>
    </source>
</evidence>
<accession>A0A839UF25</accession>
<gene>
    <name evidence="2" type="ORF">FHS21_006070</name>
</gene>
<comment type="caution">
    <text evidence="2">The sequence shown here is derived from an EMBL/GenBank/DDBJ whole genome shotgun (WGS) entry which is preliminary data.</text>
</comment>
<name>A0A839UF25_9HYPH</name>